<dbReference type="Gene3D" id="1.10.110.10">
    <property type="entry name" value="Plant lipid-transfer and hydrophobic proteins"/>
    <property type="match status" value="1"/>
</dbReference>
<protein>
    <submittedName>
        <fullName evidence="6">14 kDa proline-rich protein DC2.15-like</fullName>
    </submittedName>
</protein>
<organism evidence="5 6">
    <name type="scientific">Raphanus sativus</name>
    <name type="common">Radish</name>
    <name type="synonym">Raphanus raphanistrum var. sativus</name>
    <dbReference type="NCBI Taxonomy" id="3726"/>
    <lineage>
        <taxon>Eukaryota</taxon>
        <taxon>Viridiplantae</taxon>
        <taxon>Streptophyta</taxon>
        <taxon>Embryophyta</taxon>
        <taxon>Tracheophyta</taxon>
        <taxon>Spermatophyta</taxon>
        <taxon>Magnoliopsida</taxon>
        <taxon>eudicotyledons</taxon>
        <taxon>Gunneridae</taxon>
        <taxon>Pentapetalae</taxon>
        <taxon>rosids</taxon>
        <taxon>malvids</taxon>
        <taxon>Brassicales</taxon>
        <taxon>Brassicaceae</taxon>
        <taxon>Brassiceae</taxon>
        <taxon>Raphanus</taxon>
    </lineage>
</organism>
<evidence type="ECO:0000313" key="5">
    <source>
        <dbReference type="Proteomes" id="UP000504610"/>
    </source>
</evidence>
<dbReference type="CDD" id="cd01958">
    <property type="entry name" value="HPS_like"/>
    <property type="match status" value="1"/>
</dbReference>
<dbReference type="InterPro" id="IPR051636">
    <property type="entry name" value="Plant_LTP/defense-related"/>
</dbReference>
<comment type="similarity">
    <text evidence="1">Belongs to the plant LTP family. PEARLI1 subfamily.</text>
</comment>
<dbReference type="InterPro" id="IPR016140">
    <property type="entry name" value="Bifunc_inhib/LTP/seed_store"/>
</dbReference>
<dbReference type="AlphaFoldDB" id="A0A9W3CE04"/>
<evidence type="ECO:0000256" key="1">
    <source>
        <dbReference type="ARBA" id="ARBA00008965"/>
    </source>
</evidence>
<keyword evidence="5" id="KW-1185">Reference proteome</keyword>
<accession>A0A9W3CE04</accession>
<dbReference type="SMART" id="SM00499">
    <property type="entry name" value="AAI"/>
    <property type="match status" value="1"/>
</dbReference>
<sequence>MAYSKIALLLVLNVIFFTLVSSTAPCSPPPPKSHNKKPAPSSPYTKPSCKANRHCCKDALKLKVCANVLNLVKVSLPEKAECCALIKGLVNLDAGVCLCTALKANVLGINLRVPISLSVLLNQCGTKVPSGFQCA</sequence>
<dbReference type="Pfam" id="PF14547">
    <property type="entry name" value="Hydrophob_seed"/>
    <property type="match status" value="1"/>
</dbReference>
<reference evidence="6" key="2">
    <citation type="submission" date="2025-08" db="UniProtKB">
        <authorList>
            <consortium name="RefSeq"/>
        </authorList>
    </citation>
    <scope>IDENTIFICATION</scope>
    <source>
        <tissue evidence="6">Leaf</tissue>
    </source>
</reference>
<reference evidence="5" key="1">
    <citation type="journal article" date="2019" name="Database">
        <title>The radish genome database (RadishGD): an integrated information resource for radish genomics.</title>
        <authorList>
            <person name="Yu H.J."/>
            <person name="Baek S."/>
            <person name="Lee Y.J."/>
            <person name="Cho A."/>
            <person name="Mun J.H."/>
        </authorList>
    </citation>
    <scope>NUCLEOTIDE SEQUENCE [LARGE SCALE GENOMIC DNA]</scope>
    <source>
        <strain evidence="5">cv. WK10039</strain>
    </source>
</reference>
<feature type="region of interest" description="Disordered" evidence="2">
    <location>
        <begin position="25"/>
        <end position="47"/>
    </location>
</feature>
<feature type="signal peptide" evidence="3">
    <location>
        <begin position="1"/>
        <end position="22"/>
    </location>
</feature>
<dbReference type="InterPro" id="IPR027923">
    <property type="entry name" value="Hydrophob_seed_dom"/>
</dbReference>
<proteinExistence type="inferred from homology"/>
<name>A0A9W3CE04_RAPSA</name>
<dbReference type="OrthoDB" id="1103847at2759"/>
<gene>
    <name evidence="6" type="primary">LOC108827380</name>
</gene>
<dbReference type="RefSeq" id="XP_056849770.1">
    <property type="nucleotide sequence ID" value="XM_056993790.1"/>
</dbReference>
<dbReference type="GeneID" id="108827380"/>
<keyword evidence="3" id="KW-0732">Signal</keyword>
<dbReference type="PANTHER" id="PTHR31731">
    <property type="match status" value="1"/>
</dbReference>
<evidence type="ECO:0000259" key="4">
    <source>
        <dbReference type="SMART" id="SM00499"/>
    </source>
</evidence>
<evidence type="ECO:0000256" key="2">
    <source>
        <dbReference type="SAM" id="MobiDB-lite"/>
    </source>
</evidence>
<dbReference type="Proteomes" id="UP000504610">
    <property type="component" value="Chromosome 9"/>
</dbReference>
<feature type="chain" id="PRO_5040926528" evidence="3">
    <location>
        <begin position="23"/>
        <end position="135"/>
    </location>
</feature>
<dbReference type="KEGG" id="rsz:108827380"/>
<dbReference type="InterPro" id="IPR036312">
    <property type="entry name" value="Bifun_inhib/LTP/seed_sf"/>
</dbReference>
<dbReference type="SUPFAM" id="SSF47699">
    <property type="entry name" value="Bifunctional inhibitor/lipid-transfer protein/seed storage 2S albumin"/>
    <property type="match status" value="1"/>
</dbReference>
<evidence type="ECO:0000256" key="3">
    <source>
        <dbReference type="SAM" id="SignalP"/>
    </source>
</evidence>
<evidence type="ECO:0000313" key="6">
    <source>
        <dbReference type="RefSeq" id="XP_056849770.1"/>
    </source>
</evidence>
<feature type="domain" description="Bifunctional inhibitor/plant lipid transfer protein/seed storage helical" evidence="4">
    <location>
        <begin position="56"/>
        <end position="134"/>
    </location>
</feature>